<dbReference type="InterPro" id="IPR027785">
    <property type="entry name" value="UvrD-like_helicase_C"/>
</dbReference>
<feature type="domain" description="UvrD-like helicase C-terminal" evidence="3">
    <location>
        <begin position="374"/>
        <end position="416"/>
    </location>
</feature>
<dbReference type="RefSeq" id="WP_379840173.1">
    <property type="nucleotide sequence ID" value="NZ_JBHRYQ010000001.1"/>
</dbReference>
<gene>
    <name evidence="4" type="ORF">ACFOOI_03850</name>
</gene>
<dbReference type="InterPro" id="IPR027417">
    <property type="entry name" value="P-loop_NTPase"/>
</dbReference>
<keyword evidence="2" id="KW-0067">ATP-binding</keyword>
<keyword evidence="1" id="KW-0547">Nucleotide-binding</keyword>
<keyword evidence="5" id="KW-1185">Reference proteome</keyword>
<proteinExistence type="predicted"/>
<evidence type="ECO:0000259" key="3">
    <source>
        <dbReference type="Pfam" id="PF13538"/>
    </source>
</evidence>
<dbReference type="InterPro" id="IPR050534">
    <property type="entry name" value="Coronavir_polyprotein_1ab"/>
</dbReference>
<dbReference type="CDD" id="cd18809">
    <property type="entry name" value="SF1_C_RecD"/>
    <property type="match status" value="1"/>
</dbReference>
<sequence>MSNDDDFMIVKGAAGTGKTSIMKAVADFLETKSILFQLLAPTGRAAKNIASKTNFPANTIHSSIYNVEADTKSLIVRYSLKENQNENHQVFIVDESSMISDRVNHQEMFKSPGSLLADFIKYFKKGNASCKVIFVGDACQLPPVGYTLTEVSPALNALYLTSKYGFKGSEIELSKVMRQQEGSSILKYAYQVRDCILNPTTGQLPSQIGQFMGKPQNACKVYLSNYNAHKHDKVAILSYGNPYALECNKIIRSELGLQNTLTIGDKIVLNQNYYGSPTSFLSNGEVGVIKSVDRSRKMAGLTFVDAEIEFTNNINLPVLVRSKILLETLACPEAITHEKKQELSAMAFKNNPTFRNSKNIWDDEYLSAMQLSYGHAFTCHKAQGSEWDTILLNSWSPNKDRRFLYTGITRARKNLYTNGSHNY</sequence>
<dbReference type="PANTHER" id="PTHR43788">
    <property type="entry name" value="DNA2/NAM7 HELICASE FAMILY MEMBER"/>
    <property type="match status" value="1"/>
</dbReference>
<dbReference type="CDD" id="cd17933">
    <property type="entry name" value="DEXSc_RecD-like"/>
    <property type="match status" value="1"/>
</dbReference>
<dbReference type="PANTHER" id="PTHR43788:SF6">
    <property type="entry name" value="DNA HELICASE B"/>
    <property type="match status" value="1"/>
</dbReference>
<dbReference type="Gene3D" id="3.40.50.300">
    <property type="entry name" value="P-loop containing nucleotide triphosphate hydrolases"/>
    <property type="match status" value="2"/>
</dbReference>
<comment type="caution">
    <text evidence="4">The sequence shown here is derived from an EMBL/GenBank/DDBJ whole genome shotgun (WGS) entry which is preliminary data.</text>
</comment>
<evidence type="ECO:0000256" key="2">
    <source>
        <dbReference type="ARBA" id="ARBA00022840"/>
    </source>
</evidence>
<dbReference type="Pfam" id="PF13538">
    <property type="entry name" value="UvrD_C_2"/>
    <property type="match status" value="1"/>
</dbReference>
<reference evidence="5" key="1">
    <citation type="journal article" date="2019" name="Int. J. Syst. Evol. Microbiol.">
        <title>The Global Catalogue of Microorganisms (GCM) 10K type strain sequencing project: providing services to taxonomists for standard genome sequencing and annotation.</title>
        <authorList>
            <consortium name="The Broad Institute Genomics Platform"/>
            <consortium name="The Broad Institute Genome Sequencing Center for Infectious Disease"/>
            <person name="Wu L."/>
            <person name="Ma J."/>
        </authorList>
    </citation>
    <scope>NUCLEOTIDE SEQUENCE [LARGE SCALE GENOMIC DNA]</scope>
    <source>
        <strain evidence="5">CECT 7956</strain>
    </source>
</reference>
<organism evidence="4 5">
    <name type="scientific">Lacihabitans lacunae</name>
    <dbReference type="NCBI Taxonomy" id="1028214"/>
    <lineage>
        <taxon>Bacteria</taxon>
        <taxon>Pseudomonadati</taxon>
        <taxon>Bacteroidota</taxon>
        <taxon>Cytophagia</taxon>
        <taxon>Cytophagales</taxon>
        <taxon>Leadbetterellaceae</taxon>
        <taxon>Lacihabitans</taxon>
    </lineage>
</organism>
<dbReference type="Proteomes" id="UP001595616">
    <property type="component" value="Unassembled WGS sequence"/>
</dbReference>
<accession>A0ABV7YT65</accession>
<protein>
    <submittedName>
        <fullName evidence="4">ATP-dependent RecD-like DNA helicase</fullName>
    </submittedName>
</protein>
<evidence type="ECO:0000313" key="4">
    <source>
        <dbReference type="EMBL" id="MFC3809779.1"/>
    </source>
</evidence>
<dbReference type="SUPFAM" id="SSF52540">
    <property type="entry name" value="P-loop containing nucleoside triphosphate hydrolases"/>
    <property type="match status" value="2"/>
</dbReference>
<name>A0ABV7YT65_9BACT</name>
<dbReference type="EMBL" id="JBHRYQ010000001">
    <property type="protein sequence ID" value="MFC3809779.1"/>
    <property type="molecule type" value="Genomic_DNA"/>
</dbReference>
<evidence type="ECO:0000256" key="1">
    <source>
        <dbReference type="ARBA" id="ARBA00022741"/>
    </source>
</evidence>
<evidence type="ECO:0000313" key="5">
    <source>
        <dbReference type="Proteomes" id="UP001595616"/>
    </source>
</evidence>
<dbReference type="Pfam" id="PF13604">
    <property type="entry name" value="AAA_30"/>
    <property type="match status" value="1"/>
</dbReference>